<dbReference type="RefSeq" id="WP_311904598.1">
    <property type="nucleotide sequence ID" value="NZ_JARQDV010000018.1"/>
</dbReference>
<evidence type="ECO:0008006" key="4">
    <source>
        <dbReference type="Google" id="ProtNLM"/>
    </source>
</evidence>
<keyword evidence="1" id="KW-0175">Coiled coil</keyword>
<evidence type="ECO:0000313" key="2">
    <source>
        <dbReference type="EMBL" id="MDT2966102.1"/>
    </source>
</evidence>
<organism evidence="2 3">
    <name type="scientific">Enterococcus casseliflavus</name>
    <name type="common">Enterococcus flavescens</name>
    <dbReference type="NCBI Taxonomy" id="37734"/>
    <lineage>
        <taxon>Bacteria</taxon>
        <taxon>Bacillati</taxon>
        <taxon>Bacillota</taxon>
        <taxon>Bacilli</taxon>
        <taxon>Lactobacillales</taxon>
        <taxon>Enterococcaceae</taxon>
        <taxon>Enterococcus</taxon>
    </lineage>
</organism>
<dbReference type="Proteomes" id="UP001268896">
    <property type="component" value="Unassembled WGS sequence"/>
</dbReference>
<dbReference type="InterPro" id="IPR036390">
    <property type="entry name" value="WH_DNA-bd_sf"/>
</dbReference>
<evidence type="ECO:0000313" key="3">
    <source>
        <dbReference type="Proteomes" id="UP001268896"/>
    </source>
</evidence>
<evidence type="ECO:0000256" key="1">
    <source>
        <dbReference type="SAM" id="Coils"/>
    </source>
</evidence>
<gene>
    <name evidence="2" type="ORF">P7I32_16090</name>
</gene>
<protein>
    <recommendedName>
        <fullName evidence="4">Plasmid replication protein</fullName>
    </recommendedName>
</protein>
<sequence>MTTDRQPKEMLTVKELAEFFGISRQAMRKHVDNLEPTYLAKNSQGYKTVLWSGVVHLADKLGRPELLEAFEIPDTASYDSIETKLFAQLQQKDAQIEQLQSLLAQQQKLLDQQQQLTLQANKQILLLTPQERLSDDLNK</sequence>
<feature type="coiled-coil region" evidence="1">
    <location>
        <begin position="89"/>
        <end position="119"/>
    </location>
</feature>
<proteinExistence type="predicted"/>
<accession>A0AAW8UU49</accession>
<comment type="caution">
    <text evidence="2">The sequence shown here is derived from an EMBL/GenBank/DDBJ whole genome shotgun (WGS) entry which is preliminary data.</text>
</comment>
<dbReference type="SUPFAM" id="SSF46785">
    <property type="entry name" value="Winged helix' DNA-binding domain"/>
    <property type="match status" value="1"/>
</dbReference>
<reference evidence="2" key="1">
    <citation type="submission" date="2023-03" db="EMBL/GenBank/DDBJ databases">
        <authorList>
            <person name="Shen W."/>
            <person name="Cai J."/>
        </authorList>
    </citation>
    <scope>NUCLEOTIDE SEQUENCE</scope>
    <source>
        <strain evidence="2">K72-2</strain>
    </source>
</reference>
<dbReference type="AlphaFoldDB" id="A0AAW8UU49"/>
<dbReference type="EMBL" id="JARQDV010000018">
    <property type="protein sequence ID" value="MDT2966102.1"/>
    <property type="molecule type" value="Genomic_DNA"/>
</dbReference>
<name>A0AAW8UU49_ENTCA</name>